<dbReference type="GO" id="GO:0005737">
    <property type="term" value="C:cytoplasm"/>
    <property type="evidence" value="ECO:0007669"/>
    <property type="project" value="TreeGrafter"/>
</dbReference>
<evidence type="ECO:0000259" key="2">
    <source>
        <dbReference type="PROSITE" id="PS00125"/>
    </source>
</evidence>
<dbReference type="AlphaFoldDB" id="A0A1J4KT69"/>
<keyword evidence="4" id="KW-1185">Reference proteome</keyword>
<protein>
    <recommendedName>
        <fullName evidence="1">Serine/threonine-protein phosphatase</fullName>
        <ecNumber evidence="1">3.1.3.16</ecNumber>
    </recommendedName>
</protein>
<dbReference type="Pfam" id="PF00149">
    <property type="entry name" value="Metallophos"/>
    <property type="match status" value="1"/>
</dbReference>
<dbReference type="EMBL" id="MLAK01000393">
    <property type="protein sequence ID" value="OHT14322.1"/>
    <property type="molecule type" value="Genomic_DNA"/>
</dbReference>
<dbReference type="PANTHER" id="PTHR11668:SF494">
    <property type="entry name" value="PROTEIN PHOSPHATASE, PUTATIVE-RELATED"/>
    <property type="match status" value="1"/>
</dbReference>
<dbReference type="RefSeq" id="XP_068367458.1">
    <property type="nucleotide sequence ID" value="XM_068498343.1"/>
</dbReference>
<dbReference type="OrthoDB" id="445564at2759"/>
<dbReference type="GO" id="GO:0005634">
    <property type="term" value="C:nucleus"/>
    <property type="evidence" value="ECO:0007669"/>
    <property type="project" value="TreeGrafter"/>
</dbReference>
<dbReference type="SMART" id="SM00156">
    <property type="entry name" value="PP2Ac"/>
    <property type="match status" value="1"/>
</dbReference>
<comment type="similarity">
    <text evidence="1">Belongs to the PPP phosphatase family.</text>
</comment>
<dbReference type="InterPro" id="IPR004843">
    <property type="entry name" value="Calcineurin-like_PHP"/>
</dbReference>
<evidence type="ECO:0000256" key="1">
    <source>
        <dbReference type="RuleBase" id="RU004273"/>
    </source>
</evidence>
<comment type="caution">
    <text evidence="3">The sequence shown here is derived from an EMBL/GenBank/DDBJ whole genome shotgun (WGS) entry which is preliminary data.</text>
</comment>
<proteinExistence type="inferred from homology"/>
<dbReference type="VEuPathDB" id="TrichDB:TRFO_15375"/>
<dbReference type="PANTHER" id="PTHR11668">
    <property type="entry name" value="SERINE/THREONINE PROTEIN PHOSPHATASE"/>
    <property type="match status" value="1"/>
</dbReference>
<dbReference type="InterPro" id="IPR006186">
    <property type="entry name" value="Ser/Thr-sp_prot-phosphatase"/>
</dbReference>
<sequence>MNEKFAAEIVYMKYRSIYMRKNLSALSIGTEIEIPKFSKFILTELIELAKEKMMKEDIVTRVPNGTYVVGDLHGSIVDLLMILKHTKGPGYRKIVFLGDYVDRGDFSIEVITLLLALYVLFPKDIFLIRGNHEFRSVNLKYGFYQQIMDDYPNCASIYESFNDLFNYMPIAAIIGETTLCVHGGISTNFGSISSLEKIPRPIVDFSNPIICDVMWSDPTDRSSIYLENPRGKGQLFGCIALHNFLMKNQILRIMRGHQCVMNGVDTIMNSSCYTIFSSSNYCDQQTNSCGIVKITEEGEVLQYYFDPVRRLTKNMANFTNVELTSSSMSVPLVRLVLPKPLVALCFSMKSPTRISSDRRNFGKLSPSKQLKMFSSTKTTTTGSLAVPIIPQLRIS</sequence>
<accession>A0A1J4KT69</accession>
<comment type="catalytic activity">
    <reaction evidence="1">
        <text>O-phospho-L-threonyl-[protein] + H2O = L-threonyl-[protein] + phosphate</text>
        <dbReference type="Rhea" id="RHEA:47004"/>
        <dbReference type="Rhea" id="RHEA-COMP:11060"/>
        <dbReference type="Rhea" id="RHEA-COMP:11605"/>
        <dbReference type="ChEBI" id="CHEBI:15377"/>
        <dbReference type="ChEBI" id="CHEBI:30013"/>
        <dbReference type="ChEBI" id="CHEBI:43474"/>
        <dbReference type="ChEBI" id="CHEBI:61977"/>
        <dbReference type="EC" id="3.1.3.16"/>
    </reaction>
</comment>
<organism evidence="3 4">
    <name type="scientific">Tritrichomonas foetus</name>
    <dbReference type="NCBI Taxonomy" id="1144522"/>
    <lineage>
        <taxon>Eukaryota</taxon>
        <taxon>Metamonada</taxon>
        <taxon>Parabasalia</taxon>
        <taxon>Tritrichomonadida</taxon>
        <taxon>Tritrichomonadidae</taxon>
        <taxon>Tritrichomonas</taxon>
    </lineage>
</organism>
<dbReference type="EC" id="3.1.3.16" evidence="1"/>
<dbReference type="GeneID" id="94833047"/>
<reference evidence="3" key="1">
    <citation type="submission" date="2016-10" db="EMBL/GenBank/DDBJ databases">
        <authorList>
            <person name="Benchimol M."/>
            <person name="Almeida L.G."/>
            <person name="Vasconcelos A.T."/>
            <person name="Perreira-Neves A."/>
            <person name="Rosa I.A."/>
            <person name="Tasca T."/>
            <person name="Bogo M.R."/>
            <person name="de Souza W."/>
        </authorList>
    </citation>
    <scope>NUCLEOTIDE SEQUENCE [LARGE SCALE GENOMIC DNA]</scope>
    <source>
        <strain evidence="3">K</strain>
    </source>
</reference>
<dbReference type="CDD" id="cd00144">
    <property type="entry name" value="MPP_PPP_family"/>
    <property type="match status" value="1"/>
</dbReference>
<feature type="domain" description="Serine/threonine specific protein phosphatases" evidence="2">
    <location>
        <begin position="128"/>
        <end position="133"/>
    </location>
</feature>
<dbReference type="Gene3D" id="3.60.21.10">
    <property type="match status" value="1"/>
</dbReference>
<dbReference type="SUPFAM" id="SSF56300">
    <property type="entry name" value="Metallo-dependent phosphatases"/>
    <property type="match status" value="1"/>
</dbReference>
<dbReference type="Proteomes" id="UP000179807">
    <property type="component" value="Unassembled WGS sequence"/>
</dbReference>
<gene>
    <name evidence="3" type="ORF">TRFO_15375</name>
</gene>
<evidence type="ECO:0000313" key="4">
    <source>
        <dbReference type="Proteomes" id="UP000179807"/>
    </source>
</evidence>
<keyword evidence="1" id="KW-0378">Hydrolase</keyword>
<dbReference type="PROSITE" id="PS00125">
    <property type="entry name" value="SER_THR_PHOSPHATASE"/>
    <property type="match status" value="1"/>
</dbReference>
<dbReference type="PRINTS" id="PR00114">
    <property type="entry name" value="STPHPHTASE"/>
</dbReference>
<dbReference type="GO" id="GO:0004722">
    <property type="term" value="F:protein serine/threonine phosphatase activity"/>
    <property type="evidence" value="ECO:0007669"/>
    <property type="project" value="UniProtKB-EC"/>
</dbReference>
<dbReference type="InterPro" id="IPR029052">
    <property type="entry name" value="Metallo-depent_PP-like"/>
</dbReference>
<dbReference type="InterPro" id="IPR050341">
    <property type="entry name" value="PP1_catalytic_subunit"/>
</dbReference>
<name>A0A1J4KT69_9EUKA</name>
<evidence type="ECO:0000313" key="3">
    <source>
        <dbReference type="EMBL" id="OHT14322.1"/>
    </source>
</evidence>